<protein>
    <submittedName>
        <fullName evidence="1">Uncharacterized protein</fullName>
    </submittedName>
</protein>
<accession>A0A6J4RXS5</accession>
<evidence type="ECO:0000313" key="1">
    <source>
        <dbReference type="EMBL" id="CAA9480057.1"/>
    </source>
</evidence>
<feature type="non-terminal residue" evidence="1">
    <location>
        <position position="1"/>
    </location>
</feature>
<dbReference type="AlphaFoldDB" id="A0A6J4RXS5"/>
<proteinExistence type="predicted"/>
<organism evidence="1">
    <name type="scientific">uncultured Rubrobacteraceae bacterium</name>
    <dbReference type="NCBI Taxonomy" id="349277"/>
    <lineage>
        <taxon>Bacteria</taxon>
        <taxon>Bacillati</taxon>
        <taxon>Actinomycetota</taxon>
        <taxon>Rubrobacteria</taxon>
        <taxon>Rubrobacterales</taxon>
        <taxon>Rubrobacteraceae</taxon>
        <taxon>environmental samples</taxon>
    </lineage>
</organism>
<reference evidence="1" key="1">
    <citation type="submission" date="2020-02" db="EMBL/GenBank/DDBJ databases">
        <authorList>
            <person name="Meier V. D."/>
        </authorList>
    </citation>
    <scope>NUCLEOTIDE SEQUENCE</scope>
    <source>
        <strain evidence="1">AVDCRST_MAG05</strain>
    </source>
</reference>
<feature type="non-terminal residue" evidence="1">
    <location>
        <position position="39"/>
    </location>
</feature>
<name>A0A6J4RXS5_9ACTN</name>
<gene>
    <name evidence="1" type="ORF">AVDCRST_MAG05-1224</name>
</gene>
<sequence length="39" mass="4084">CKTVTGASPSCCRKSPKGAIHQSVWKGRSPNLGLMGALR</sequence>
<dbReference type="EMBL" id="CADCVM010000137">
    <property type="protein sequence ID" value="CAA9480057.1"/>
    <property type="molecule type" value="Genomic_DNA"/>
</dbReference>